<gene>
    <name evidence="1" type="ordered locus">Bsel_3050</name>
</gene>
<evidence type="ECO:0000313" key="1">
    <source>
        <dbReference type="EMBL" id="ADI00532.1"/>
    </source>
</evidence>
<dbReference type="GO" id="GO:0030420">
    <property type="term" value="P:establishment of competence for transformation"/>
    <property type="evidence" value="ECO:0007669"/>
    <property type="project" value="InterPro"/>
</dbReference>
<evidence type="ECO:0008006" key="3">
    <source>
        <dbReference type="Google" id="ProtNLM"/>
    </source>
</evidence>
<dbReference type="HOGENOM" id="CLU_1674404_0_0_9"/>
<dbReference type="EMBL" id="CP001791">
    <property type="protein sequence ID" value="ADI00532.1"/>
    <property type="molecule type" value="Genomic_DNA"/>
</dbReference>
<keyword evidence="2" id="KW-1185">Reference proteome</keyword>
<name>D6Y030_BACIE</name>
<dbReference type="Pfam" id="PF06338">
    <property type="entry name" value="ComK"/>
    <property type="match status" value="1"/>
</dbReference>
<organism evidence="1 2">
    <name type="scientific">Bacillus selenitireducens (strain ATCC 700615 / DSM 15326 / MLS10)</name>
    <dbReference type="NCBI Taxonomy" id="439292"/>
    <lineage>
        <taxon>Bacteria</taxon>
        <taxon>Bacillati</taxon>
        <taxon>Bacillota</taxon>
        <taxon>Bacilli</taxon>
        <taxon>Bacillales</taxon>
        <taxon>Bacillaceae</taxon>
        <taxon>Salisediminibacterium</taxon>
    </lineage>
</organism>
<dbReference type="AlphaFoldDB" id="D6Y030"/>
<reference evidence="1" key="1">
    <citation type="submission" date="2009-10" db="EMBL/GenBank/DDBJ databases">
        <title>Complete sequence of Bacillus selenitireducens MLS10.</title>
        <authorList>
            <consortium name="US DOE Joint Genome Institute"/>
            <person name="Lucas S."/>
            <person name="Copeland A."/>
            <person name="Lapidus A."/>
            <person name="Glavina del Rio T."/>
            <person name="Dalin E."/>
            <person name="Tice H."/>
            <person name="Bruce D."/>
            <person name="Goodwin L."/>
            <person name="Pitluck S."/>
            <person name="Sims D."/>
            <person name="Brettin T."/>
            <person name="Detter J.C."/>
            <person name="Han C."/>
            <person name="Larimer F."/>
            <person name="Land M."/>
            <person name="Hauser L."/>
            <person name="Kyrpides N."/>
            <person name="Ovchinnikova G."/>
            <person name="Stolz J."/>
        </authorList>
    </citation>
    <scope>NUCLEOTIDE SEQUENCE [LARGE SCALE GENOMIC DNA]</scope>
    <source>
        <strain evidence="1">MLS10</strain>
    </source>
</reference>
<accession>D6Y030</accession>
<dbReference type="OrthoDB" id="2417337at2"/>
<dbReference type="KEGG" id="bse:Bsel_3050"/>
<sequence>MKSKPQLDLSEVMVIMPACHPLFASKIIKTDKSIVYDTRMQLTIIDEACMCFGSDLKGRMQAISALTGNTQYLKPVLVREWQLTVMQPCMNYKSPKCIWVNIRNITKDPDIICTKKAYHIQTNEGELVIPLKQSVQSKMKATMYDIIENLLYPRLLY</sequence>
<protein>
    <recommendedName>
        <fullName evidence="3">ComK family protein</fullName>
    </recommendedName>
</protein>
<proteinExistence type="predicted"/>
<dbReference type="InterPro" id="IPR010461">
    <property type="entry name" value="ComK"/>
</dbReference>
<evidence type="ECO:0000313" key="2">
    <source>
        <dbReference type="Proteomes" id="UP000000271"/>
    </source>
</evidence>
<dbReference type="RefSeq" id="WP_013173936.1">
    <property type="nucleotide sequence ID" value="NC_014219.1"/>
</dbReference>
<dbReference type="Proteomes" id="UP000000271">
    <property type="component" value="Chromosome"/>
</dbReference>